<keyword evidence="4" id="KW-0808">Transferase</keyword>
<feature type="domain" description="Aminotransferase class V" evidence="2">
    <location>
        <begin position="190"/>
        <end position="262"/>
    </location>
</feature>
<gene>
    <name evidence="4" type="ORF">SAMN05421870_10452</name>
</gene>
<accession>A0A1H9RUH3</accession>
<keyword evidence="4" id="KW-0032">Aminotransferase</keyword>
<feature type="region of interest" description="Disordered" evidence="1">
    <location>
        <begin position="400"/>
        <end position="454"/>
    </location>
</feature>
<evidence type="ECO:0000313" key="5">
    <source>
        <dbReference type="Proteomes" id="UP000182841"/>
    </source>
</evidence>
<dbReference type="EMBL" id="FOGO01000004">
    <property type="protein sequence ID" value="SER76366.1"/>
    <property type="molecule type" value="Genomic_DNA"/>
</dbReference>
<feature type="compositionally biased region" description="Basic and acidic residues" evidence="1">
    <location>
        <begin position="427"/>
        <end position="437"/>
    </location>
</feature>
<evidence type="ECO:0000259" key="2">
    <source>
        <dbReference type="Pfam" id="PF00266"/>
    </source>
</evidence>
<dbReference type="Gene3D" id="3.90.1150.130">
    <property type="match status" value="1"/>
</dbReference>
<dbReference type="RefSeq" id="WP_420856805.1">
    <property type="nucleotide sequence ID" value="NZ_FOGO01000004.1"/>
</dbReference>
<dbReference type="Gene3D" id="3.40.640.10">
    <property type="entry name" value="Type I PLP-dependent aspartate aminotransferase-like (Major domain)"/>
    <property type="match status" value="1"/>
</dbReference>
<dbReference type="Pfam" id="PF22475">
    <property type="entry name" value="YhfS-like_C"/>
    <property type="match status" value="1"/>
</dbReference>
<proteinExistence type="predicted"/>
<dbReference type="InterPro" id="IPR015424">
    <property type="entry name" value="PyrdxlP-dep_Trfase"/>
</dbReference>
<name>A0A1H9RUH3_9ACTN</name>
<evidence type="ECO:0000256" key="1">
    <source>
        <dbReference type="SAM" id="MobiDB-lite"/>
    </source>
</evidence>
<dbReference type="InterPro" id="IPR054718">
    <property type="entry name" value="YhfS-like_C"/>
</dbReference>
<dbReference type="AlphaFoldDB" id="A0A1H9RUH3"/>
<protein>
    <submittedName>
        <fullName evidence="4">Aminotransferase class-V</fullName>
    </submittedName>
</protein>
<evidence type="ECO:0000259" key="3">
    <source>
        <dbReference type="Pfam" id="PF22475"/>
    </source>
</evidence>
<feature type="compositionally biased region" description="Low complexity" evidence="1">
    <location>
        <begin position="1"/>
        <end position="33"/>
    </location>
</feature>
<dbReference type="Proteomes" id="UP000182841">
    <property type="component" value="Unassembled WGS sequence"/>
</dbReference>
<feature type="region of interest" description="Disordered" evidence="1">
    <location>
        <begin position="1"/>
        <end position="45"/>
    </location>
</feature>
<keyword evidence="5" id="KW-1185">Reference proteome</keyword>
<dbReference type="InterPro" id="IPR000192">
    <property type="entry name" value="Aminotrans_V_dom"/>
</dbReference>
<reference evidence="5" key="1">
    <citation type="submission" date="2016-10" db="EMBL/GenBank/DDBJ databases">
        <authorList>
            <person name="Varghese N."/>
            <person name="Submissions S."/>
        </authorList>
    </citation>
    <scope>NUCLEOTIDE SEQUENCE [LARGE SCALE GENOMIC DNA]</scope>
    <source>
        <strain evidence="5">CGMCC 4.6825</strain>
    </source>
</reference>
<dbReference type="GO" id="GO:0008483">
    <property type="term" value="F:transaminase activity"/>
    <property type="evidence" value="ECO:0007669"/>
    <property type="project" value="UniProtKB-KW"/>
</dbReference>
<organism evidence="4 5">
    <name type="scientific">Streptomyces qinglanensis</name>
    <dbReference type="NCBI Taxonomy" id="943816"/>
    <lineage>
        <taxon>Bacteria</taxon>
        <taxon>Bacillati</taxon>
        <taxon>Actinomycetota</taxon>
        <taxon>Actinomycetes</taxon>
        <taxon>Kitasatosporales</taxon>
        <taxon>Streptomycetaceae</taxon>
        <taxon>Streptomyces</taxon>
    </lineage>
</organism>
<feature type="domain" description="YhfS-like C-terminal" evidence="3">
    <location>
        <begin position="293"/>
        <end position="392"/>
    </location>
</feature>
<dbReference type="Pfam" id="PF00266">
    <property type="entry name" value="Aminotran_5"/>
    <property type="match status" value="1"/>
</dbReference>
<dbReference type="SUPFAM" id="SSF53383">
    <property type="entry name" value="PLP-dependent transferases"/>
    <property type="match status" value="1"/>
</dbReference>
<sequence length="454" mass="47523">MAATPSNGSDWSDWSDGSNAPDAPDAPDANGSRPVPPPLPRTFPLDTVPVEEAAGHQFRLLEATAAHFAGPELFATDAGVVPELGRPRTTARVEAVLAAYFGAEDAALVQGAGTGAIRAALVAAVGPGEPLLVHRAPVYRTTAVTLRGLGVETVEADFNDLDALRTVLASGRFRWAYVQHTRQRLADSYDPGEVLAACRQAGVRTLTDDNYAVFRVPASGVELGADASCFSLFKLHGPEGVGAVVGAADLIARVHADNYSGGGQVQGHQALDALRALTHVPVMWALQSRVGAEVAERLAAGEVPGVADVRLANAQDRCLLVQLDTPVARRLPEVAARFGAAPYPVGSNSRYEIAPLFYRMSSSALDDAPELADWVVRVNPMRAGADLVLDILRRSLAVIGGEPSAPEPPGHHPGSAAPGHHPAPEPPGHDPAPEAPRRPAPAAPHDVPQHRAKD</sequence>
<evidence type="ECO:0000313" key="4">
    <source>
        <dbReference type="EMBL" id="SER76366.1"/>
    </source>
</evidence>
<dbReference type="InterPro" id="IPR015421">
    <property type="entry name" value="PyrdxlP-dep_Trfase_major"/>
</dbReference>